<keyword evidence="3 9" id="KW-0813">Transport</keyword>
<keyword evidence="5" id="KW-0997">Cell inner membrane</keyword>
<dbReference type="InterPro" id="IPR010065">
    <property type="entry name" value="AA_ABC_transptr_permease_3TM"/>
</dbReference>
<keyword evidence="12" id="KW-1185">Reference proteome</keyword>
<organism evidence="11 12">
    <name type="scientific">Devosia litorisediminis</name>
    <dbReference type="NCBI Taxonomy" id="2829817"/>
    <lineage>
        <taxon>Bacteria</taxon>
        <taxon>Pseudomonadati</taxon>
        <taxon>Pseudomonadota</taxon>
        <taxon>Alphaproteobacteria</taxon>
        <taxon>Hyphomicrobiales</taxon>
        <taxon>Devosiaceae</taxon>
        <taxon>Devosia</taxon>
    </lineage>
</organism>
<dbReference type="AlphaFoldDB" id="A0A942E9M9"/>
<dbReference type="EMBL" id="JAGXTP010000001">
    <property type="protein sequence ID" value="MBS3847369.1"/>
    <property type="molecule type" value="Genomic_DNA"/>
</dbReference>
<comment type="subcellular location">
    <subcellularLocation>
        <location evidence="1">Cell inner membrane</location>
        <topology evidence="1">Multi-pass membrane protein</topology>
    </subcellularLocation>
    <subcellularLocation>
        <location evidence="9">Cell membrane</location>
        <topology evidence="9">Multi-pass membrane protein</topology>
    </subcellularLocation>
</comment>
<dbReference type="Gene3D" id="1.10.3720.10">
    <property type="entry name" value="MetI-like"/>
    <property type="match status" value="1"/>
</dbReference>
<dbReference type="InterPro" id="IPR000515">
    <property type="entry name" value="MetI-like"/>
</dbReference>
<dbReference type="Pfam" id="PF00528">
    <property type="entry name" value="BPD_transp_1"/>
    <property type="match status" value="1"/>
</dbReference>
<keyword evidence="4" id="KW-1003">Cell membrane</keyword>
<comment type="similarity">
    <text evidence="2">Belongs to the binding-protein-dependent transport system permease family. HisMQ subfamily.</text>
</comment>
<dbReference type="InterPro" id="IPR043429">
    <property type="entry name" value="ArtM/GltK/GlnP/TcyL/YhdX-like"/>
</dbReference>
<evidence type="ECO:0000256" key="6">
    <source>
        <dbReference type="ARBA" id="ARBA00022692"/>
    </source>
</evidence>
<sequence length="244" mass="27926">MERFLQEIVLFAPAVVFNIYFAVASIPLGFVMAIFLALGKASDNPLISRLSRGYIYAFRGSPLFIQFFMIYSLTLSFNLAVWKPLGVSWFVLHPLFIGPLVLVLNTSAYTAEIFYGALRAVPRGEVEAACAYGMSRRQQFRQVVWPNLIRLAWPAYTNEVVFLFHATAIVYFALPVIGMQKDVMITAKELFERDYNAFLHFSVAALYFLVVSLVIFFLFGLIYKRLMRHMPAAPGMRFAPKWMR</sequence>
<evidence type="ECO:0000256" key="8">
    <source>
        <dbReference type="ARBA" id="ARBA00023136"/>
    </source>
</evidence>
<dbReference type="NCBIfam" id="TIGR01726">
    <property type="entry name" value="HEQRo_perm_3TM"/>
    <property type="match status" value="1"/>
</dbReference>
<feature type="transmembrane region" description="Helical" evidence="9">
    <location>
        <begin position="87"/>
        <end position="109"/>
    </location>
</feature>
<dbReference type="SUPFAM" id="SSF161098">
    <property type="entry name" value="MetI-like"/>
    <property type="match status" value="1"/>
</dbReference>
<evidence type="ECO:0000313" key="12">
    <source>
        <dbReference type="Proteomes" id="UP000678281"/>
    </source>
</evidence>
<name>A0A942E9M9_9HYPH</name>
<keyword evidence="7 9" id="KW-1133">Transmembrane helix</keyword>
<feature type="transmembrane region" description="Helical" evidence="9">
    <location>
        <begin position="198"/>
        <end position="223"/>
    </location>
</feature>
<dbReference type="GO" id="GO:0022857">
    <property type="term" value="F:transmembrane transporter activity"/>
    <property type="evidence" value="ECO:0007669"/>
    <property type="project" value="InterPro"/>
</dbReference>
<evidence type="ECO:0000256" key="4">
    <source>
        <dbReference type="ARBA" id="ARBA00022475"/>
    </source>
</evidence>
<dbReference type="PANTHER" id="PTHR30614">
    <property type="entry name" value="MEMBRANE COMPONENT OF AMINO ACID ABC TRANSPORTER"/>
    <property type="match status" value="1"/>
</dbReference>
<dbReference type="InterPro" id="IPR035906">
    <property type="entry name" value="MetI-like_sf"/>
</dbReference>
<keyword evidence="6 9" id="KW-0812">Transmembrane</keyword>
<dbReference type="GO" id="GO:0043190">
    <property type="term" value="C:ATP-binding cassette (ABC) transporter complex"/>
    <property type="evidence" value="ECO:0007669"/>
    <property type="project" value="InterPro"/>
</dbReference>
<evidence type="ECO:0000256" key="2">
    <source>
        <dbReference type="ARBA" id="ARBA00010072"/>
    </source>
</evidence>
<feature type="transmembrane region" description="Helical" evidence="9">
    <location>
        <begin position="160"/>
        <end position="178"/>
    </location>
</feature>
<feature type="transmembrane region" description="Helical" evidence="9">
    <location>
        <begin position="60"/>
        <end position="81"/>
    </location>
</feature>
<evidence type="ECO:0000256" key="9">
    <source>
        <dbReference type="RuleBase" id="RU363032"/>
    </source>
</evidence>
<accession>A0A942E9M9</accession>
<evidence type="ECO:0000256" key="5">
    <source>
        <dbReference type="ARBA" id="ARBA00022519"/>
    </source>
</evidence>
<protein>
    <submittedName>
        <fullName evidence="11">ABC transporter permease subunit</fullName>
    </submittedName>
</protein>
<reference evidence="11" key="1">
    <citation type="submission" date="2021-04" db="EMBL/GenBank/DDBJ databases">
        <title>Devosia litorisediminis sp. nov., isolated from a sand dune.</title>
        <authorList>
            <person name="Park S."/>
            <person name="Yoon J.-H."/>
        </authorList>
    </citation>
    <scope>NUCLEOTIDE SEQUENCE</scope>
    <source>
        <strain evidence="11">BSSL-BM10</strain>
    </source>
</reference>
<dbReference type="CDD" id="cd06261">
    <property type="entry name" value="TM_PBP2"/>
    <property type="match status" value="1"/>
</dbReference>
<dbReference type="PROSITE" id="PS50928">
    <property type="entry name" value="ABC_TM1"/>
    <property type="match status" value="1"/>
</dbReference>
<keyword evidence="8 9" id="KW-0472">Membrane</keyword>
<evidence type="ECO:0000256" key="3">
    <source>
        <dbReference type="ARBA" id="ARBA00022448"/>
    </source>
</evidence>
<evidence type="ECO:0000256" key="1">
    <source>
        <dbReference type="ARBA" id="ARBA00004429"/>
    </source>
</evidence>
<evidence type="ECO:0000256" key="7">
    <source>
        <dbReference type="ARBA" id="ARBA00022989"/>
    </source>
</evidence>
<evidence type="ECO:0000313" key="11">
    <source>
        <dbReference type="EMBL" id="MBS3847369.1"/>
    </source>
</evidence>
<feature type="transmembrane region" description="Helical" evidence="9">
    <location>
        <begin position="19"/>
        <end position="39"/>
    </location>
</feature>
<proteinExistence type="inferred from homology"/>
<gene>
    <name evidence="11" type="ORF">KD146_01545</name>
</gene>
<dbReference type="RefSeq" id="WP_212657001.1">
    <property type="nucleotide sequence ID" value="NZ_JAGXTP010000001.1"/>
</dbReference>
<dbReference type="GO" id="GO:0006865">
    <property type="term" value="P:amino acid transport"/>
    <property type="evidence" value="ECO:0007669"/>
    <property type="project" value="TreeGrafter"/>
</dbReference>
<feature type="domain" description="ABC transmembrane type-1" evidence="10">
    <location>
        <begin position="15"/>
        <end position="219"/>
    </location>
</feature>
<evidence type="ECO:0000259" key="10">
    <source>
        <dbReference type="PROSITE" id="PS50928"/>
    </source>
</evidence>
<comment type="caution">
    <text evidence="11">The sequence shown here is derived from an EMBL/GenBank/DDBJ whole genome shotgun (WGS) entry which is preliminary data.</text>
</comment>
<dbReference type="PANTHER" id="PTHR30614:SF10">
    <property type="entry name" value="ARGININE ABC TRANSPORTER PERMEASE PROTEIN ARTM"/>
    <property type="match status" value="1"/>
</dbReference>
<dbReference type="Proteomes" id="UP000678281">
    <property type="component" value="Unassembled WGS sequence"/>
</dbReference>